<dbReference type="Pfam" id="PF07730">
    <property type="entry name" value="HisKA_3"/>
    <property type="match status" value="1"/>
</dbReference>
<feature type="domain" description="Histidine kinase" evidence="10">
    <location>
        <begin position="243"/>
        <end position="435"/>
    </location>
</feature>
<dbReference type="AlphaFoldDB" id="Q021D4"/>
<dbReference type="CDD" id="cd16917">
    <property type="entry name" value="HATPase_UhpB-NarQ-NarX-like"/>
    <property type="match status" value="1"/>
</dbReference>
<keyword evidence="3" id="KW-0597">Phosphoprotein</keyword>
<dbReference type="STRING" id="234267.Acid_3482"/>
<protein>
    <recommendedName>
        <fullName evidence="2">histidine kinase</fullName>
        <ecNumber evidence="2">2.7.13.3</ecNumber>
    </recommendedName>
</protein>
<dbReference type="InterPro" id="IPR005467">
    <property type="entry name" value="His_kinase_dom"/>
</dbReference>
<keyword evidence="9" id="KW-1133">Transmembrane helix</keyword>
<evidence type="ECO:0000259" key="10">
    <source>
        <dbReference type="PROSITE" id="PS50109"/>
    </source>
</evidence>
<sequence length="440" mass="49051" precursor="true">MQSRSPTPRLLAGLAITLSAVALYSGYTVTQLRGLERLQGGIIDRNRADSLQLLRIQNNLNSLGLTMRDMLDGSEPYPLTAWQGQFRRMRTDLEDAIAREAQSSPLDRDPEQRRYLSDSLRQFWDALDRIFALAQTGQEAEARTLIRLSLQARQEAIVTTVARLLVLNNEAEQQAALRIRGVYAGVERNVYLFVAAMLVLILLTSLYLVHSNRALFQEVAALSARRSELAQQLIAMQESTFSSISRDLHDDFGQILTAIGSMLQRTGRRAADPESVRADLREVQEIVQSTLDKVRTLSHALHPVILDEMGFEGALDQYLPGFQKQTGIEVRYEKSGAARELDRGVTIHLYRVMQEALNNIARHSQSKRADVRLRYLTDTVVLEVEDHGVGFGNSPVHGLGLVSMRERADLVNGRLDLENCSSGGALVRLTVPAGTQEVHA</sequence>
<proteinExistence type="predicted"/>
<gene>
    <name evidence="11" type="ordered locus">Acid_3482</name>
</gene>
<keyword evidence="9" id="KW-0472">Membrane</keyword>
<dbReference type="Gene3D" id="3.30.565.10">
    <property type="entry name" value="Histidine kinase-like ATPase, C-terminal domain"/>
    <property type="match status" value="1"/>
</dbReference>
<comment type="catalytic activity">
    <reaction evidence="1">
        <text>ATP + protein L-histidine = ADP + protein N-phospho-L-histidine.</text>
        <dbReference type="EC" id="2.7.13.3"/>
    </reaction>
</comment>
<dbReference type="HOGENOM" id="CLU_622397_0_0_0"/>
<keyword evidence="7" id="KW-0067">ATP-binding</keyword>
<dbReference type="EMBL" id="CP000473">
    <property type="protein sequence ID" value="ABJ84455.1"/>
    <property type="molecule type" value="Genomic_DNA"/>
</dbReference>
<evidence type="ECO:0000256" key="4">
    <source>
        <dbReference type="ARBA" id="ARBA00022679"/>
    </source>
</evidence>
<dbReference type="GO" id="GO:0005524">
    <property type="term" value="F:ATP binding"/>
    <property type="evidence" value="ECO:0007669"/>
    <property type="project" value="UniProtKB-KW"/>
</dbReference>
<dbReference type="EC" id="2.7.13.3" evidence="2"/>
<evidence type="ECO:0000256" key="5">
    <source>
        <dbReference type="ARBA" id="ARBA00022741"/>
    </source>
</evidence>
<evidence type="ECO:0000256" key="2">
    <source>
        <dbReference type="ARBA" id="ARBA00012438"/>
    </source>
</evidence>
<evidence type="ECO:0000313" key="11">
    <source>
        <dbReference type="EMBL" id="ABJ84455.1"/>
    </source>
</evidence>
<dbReference type="Pfam" id="PF02518">
    <property type="entry name" value="HATPase_c"/>
    <property type="match status" value="1"/>
</dbReference>
<dbReference type="InterPro" id="IPR003594">
    <property type="entry name" value="HATPase_dom"/>
</dbReference>
<dbReference type="PROSITE" id="PS50109">
    <property type="entry name" value="HIS_KIN"/>
    <property type="match status" value="1"/>
</dbReference>
<evidence type="ECO:0000256" key="8">
    <source>
        <dbReference type="ARBA" id="ARBA00023012"/>
    </source>
</evidence>
<dbReference type="eggNOG" id="COG4585">
    <property type="taxonomic scope" value="Bacteria"/>
</dbReference>
<dbReference type="GO" id="GO:0046983">
    <property type="term" value="F:protein dimerization activity"/>
    <property type="evidence" value="ECO:0007669"/>
    <property type="project" value="InterPro"/>
</dbReference>
<dbReference type="KEGG" id="sus:Acid_3482"/>
<keyword evidence="8" id="KW-0902">Two-component regulatory system</keyword>
<dbReference type="PANTHER" id="PTHR24421:SF10">
    <property type="entry name" value="NITRATE_NITRITE SENSOR PROTEIN NARQ"/>
    <property type="match status" value="1"/>
</dbReference>
<dbReference type="GO" id="GO:0016020">
    <property type="term" value="C:membrane"/>
    <property type="evidence" value="ECO:0007669"/>
    <property type="project" value="InterPro"/>
</dbReference>
<keyword evidence="5" id="KW-0547">Nucleotide-binding</keyword>
<dbReference type="Gene3D" id="1.20.5.1930">
    <property type="match status" value="1"/>
</dbReference>
<organism evidence="11">
    <name type="scientific">Solibacter usitatus (strain Ellin6076)</name>
    <dbReference type="NCBI Taxonomy" id="234267"/>
    <lineage>
        <taxon>Bacteria</taxon>
        <taxon>Pseudomonadati</taxon>
        <taxon>Acidobacteriota</taxon>
        <taxon>Terriglobia</taxon>
        <taxon>Bryobacterales</taxon>
        <taxon>Solibacteraceae</taxon>
        <taxon>Candidatus Solibacter</taxon>
    </lineage>
</organism>
<dbReference type="InterPro" id="IPR050482">
    <property type="entry name" value="Sensor_HK_TwoCompSys"/>
</dbReference>
<keyword evidence="9" id="KW-0812">Transmembrane</keyword>
<dbReference type="InterPro" id="IPR011712">
    <property type="entry name" value="Sig_transdc_His_kin_sub3_dim/P"/>
</dbReference>
<dbReference type="PANTHER" id="PTHR24421">
    <property type="entry name" value="NITRATE/NITRITE SENSOR PROTEIN NARX-RELATED"/>
    <property type="match status" value="1"/>
</dbReference>
<evidence type="ECO:0000256" key="6">
    <source>
        <dbReference type="ARBA" id="ARBA00022777"/>
    </source>
</evidence>
<dbReference type="SMART" id="SM00387">
    <property type="entry name" value="HATPase_c"/>
    <property type="match status" value="1"/>
</dbReference>
<evidence type="ECO:0000256" key="9">
    <source>
        <dbReference type="SAM" id="Phobius"/>
    </source>
</evidence>
<reference evidence="11" key="1">
    <citation type="submission" date="2006-10" db="EMBL/GenBank/DDBJ databases">
        <title>Complete sequence of Solibacter usitatus Ellin6076.</title>
        <authorList>
            <consortium name="US DOE Joint Genome Institute"/>
            <person name="Copeland A."/>
            <person name="Lucas S."/>
            <person name="Lapidus A."/>
            <person name="Barry K."/>
            <person name="Detter J.C."/>
            <person name="Glavina del Rio T."/>
            <person name="Hammon N."/>
            <person name="Israni S."/>
            <person name="Dalin E."/>
            <person name="Tice H."/>
            <person name="Pitluck S."/>
            <person name="Thompson L.S."/>
            <person name="Brettin T."/>
            <person name="Bruce D."/>
            <person name="Han C."/>
            <person name="Tapia R."/>
            <person name="Gilna P."/>
            <person name="Schmutz J."/>
            <person name="Larimer F."/>
            <person name="Land M."/>
            <person name="Hauser L."/>
            <person name="Kyrpides N."/>
            <person name="Mikhailova N."/>
            <person name="Janssen P.H."/>
            <person name="Kuske C.R."/>
            <person name="Richardson P."/>
        </authorList>
    </citation>
    <scope>NUCLEOTIDE SEQUENCE</scope>
    <source>
        <strain evidence="11">Ellin6076</strain>
    </source>
</reference>
<dbReference type="SUPFAM" id="SSF55874">
    <property type="entry name" value="ATPase domain of HSP90 chaperone/DNA topoisomerase II/histidine kinase"/>
    <property type="match status" value="1"/>
</dbReference>
<evidence type="ECO:0000256" key="7">
    <source>
        <dbReference type="ARBA" id="ARBA00022840"/>
    </source>
</evidence>
<evidence type="ECO:0000256" key="1">
    <source>
        <dbReference type="ARBA" id="ARBA00000085"/>
    </source>
</evidence>
<name>Q021D4_SOLUE</name>
<accession>Q021D4</accession>
<feature type="transmembrane region" description="Helical" evidence="9">
    <location>
        <begin position="190"/>
        <end position="209"/>
    </location>
</feature>
<keyword evidence="4" id="KW-0808">Transferase</keyword>
<evidence type="ECO:0000256" key="3">
    <source>
        <dbReference type="ARBA" id="ARBA00022553"/>
    </source>
</evidence>
<dbReference type="GO" id="GO:0000155">
    <property type="term" value="F:phosphorelay sensor kinase activity"/>
    <property type="evidence" value="ECO:0007669"/>
    <property type="project" value="InterPro"/>
</dbReference>
<dbReference type="InParanoid" id="Q021D4"/>
<dbReference type="InterPro" id="IPR036890">
    <property type="entry name" value="HATPase_C_sf"/>
</dbReference>
<keyword evidence="6 11" id="KW-0418">Kinase</keyword>